<dbReference type="EMBL" id="JACHLY010000001">
    <property type="protein sequence ID" value="MBB5997283.1"/>
    <property type="molecule type" value="Genomic_DNA"/>
</dbReference>
<dbReference type="RefSeq" id="WP_184633573.1">
    <property type="nucleotide sequence ID" value="NZ_BAABKT010000004.1"/>
</dbReference>
<evidence type="ECO:0000256" key="1">
    <source>
        <dbReference type="SAM" id="MobiDB-lite"/>
    </source>
</evidence>
<evidence type="ECO:0000313" key="3">
    <source>
        <dbReference type="Proteomes" id="UP000578077"/>
    </source>
</evidence>
<feature type="region of interest" description="Disordered" evidence="1">
    <location>
        <begin position="52"/>
        <end position="74"/>
    </location>
</feature>
<reference evidence="2 3" key="1">
    <citation type="submission" date="2020-08" db="EMBL/GenBank/DDBJ databases">
        <title>Sequencing the genomes of 1000 actinobacteria strains.</title>
        <authorList>
            <person name="Klenk H.-P."/>
        </authorList>
    </citation>
    <scope>NUCLEOTIDE SEQUENCE [LARGE SCALE GENOMIC DNA]</scope>
    <source>
        <strain evidence="2 3">DSM 44593</strain>
    </source>
</reference>
<gene>
    <name evidence="2" type="ORF">HNR25_001034</name>
</gene>
<feature type="region of interest" description="Disordered" evidence="1">
    <location>
        <begin position="119"/>
        <end position="148"/>
    </location>
</feature>
<name>A0A841E852_9ACTN</name>
<accession>A0A841E852</accession>
<sequence length="148" mass="15354">MTASGPSPIATRRNGPARARRDPAAPEEAAPVAAHVAAAARTLAHRVLPVPADTLRHTSWISPRRNVAPAGARARRKRVRALAEALTASVEPVRRHGEAVSLSLTGGRDSRLVAAVLHAPGSRSGRPPAASTAIPTSSWRGGSARAWA</sequence>
<comment type="caution">
    <text evidence="2">The sequence shown here is derived from an EMBL/GenBank/DDBJ whole genome shotgun (WGS) entry which is preliminary data.</text>
</comment>
<feature type="region of interest" description="Disordered" evidence="1">
    <location>
        <begin position="1"/>
        <end position="33"/>
    </location>
</feature>
<proteinExistence type="predicted"/>
<dbReference type="AlphaFoldDB" id="A0A841E852"/>
<keyword evidence="3" id="KW-1185">Reference proteome</keyword>
<evidence type="ECO:0008006" key="4">
    <source>
        <dbReference type="Google" id="ProtNLM"/>
    </source>
</evidence>
<dbReference type="Proteomes" id="UP000578077">
    <property type="component" value="Unassembled WGS sequence"/>
</dbReference>
<organism evidence="2 3">
    <name type="scientific">Streptomonospora salina</name>
    <dbReference type="NCBI Taxonomy" id="104205"/>
    <lineage>
        <taxon>Bacteria</taxon>
        <taxon>Bacillati</taxon>
        <taxon>Actinomycetota</taxon>
        <taxon>Actinomycetes</taxon>
        <taxon>Streptosporangiales</taxon>
        <taxon>Nocardiopsidaceae</taxon>
        <taxon>Streptomonospora</taxon>
    </lineage>
</organism>
<protein>
    <recommendedName>
        <fullName evidence="4">Asparagine synthetase domain-containing protein</fullName>
    </recommendedName>
</protein>
<evidence type="ECO:0000313" key="2">
    <source>
        <dbReference type="EMBL" id="MBB5997283.1"/>
    </source>
</evidence>